<dbReference type="GO" id="GO:0051537">
    <property type="term" value="F:2 iron, 2 sulfur cluster binding"/>
    <property type="evidence" value="ECO:0007669"/>
    <property type="project" value="UniProtKB-KW"/>
</dbReference>
<dbReference type="GO" id="GO:0046872">
    <property type="term" value="F:metal ion binding"/>
    <property type="evidence" value="ECO:0007669"/>
    <property type="project" value="UniProtKB-KW"/>
</dbReference>
<dbReference type="InterPro" id="IPR001709">
    <property type="entry name" value="Flavoprot_Pyr_Nucl_cyt_Rdtase"/>
</dbReference>
<evidence type="ECO:0000259" key="10">
    <source>
        <dbReference type="PROSITE" id="PS51085"/>
    </source>
</evidence>
<protein>
    <submittedName>
        <fullName evidence="12">3-ketosteroid-9-alpha-monooxygenase, ferredoxin reductase component</fullName>
        <ecNumber evidence="12">1.14.15.30</ecNumber>
    </submittedName>
</protein>
<feature type="domain" description="FAD-binding FR-type" evidence="11">
    <location>
        <begin position="2"/>
        <end position="107"/>
    </location>
</feature>
<dbReference type="InterPro" id="IPR036010">
    <property type="entry name" value="2Fe-2S_ferredoxin-like_sf"/>
</dbReference>
<dbReference type="AlphaFoldDB" id="A0A6S7EBS8"/>
<dbReference type="PANTHER" id="PTHR47354:SF8">
    <property type="entry name" value="1,2-PHENYLACETYL-COA EPOXIDASE, SUBUNIT E"/>
    <property type="match status" value="1"/>
</dbReference>
<dbReference type="RefSeq" id="WP_014386263.1">
    <property type="nucleotide sequence ID" value="NZ_CADILG010000037.1"/>
</dbReference>
<dbReference type="CDD" id="cd00207">
    <property type="entry name" value="fer2"/>
    <property type="match status" value="1"/>
</dbReference>
<dbReference type="InterPro" id="IPR039261">
    <property type="entry name" value="FNR_nucleotide-bd"/>
</dbReference>
<accession>A0A6S7EBS8</accession>
<dbReference type="SUPFAM" id="SSF63380">
    <property type="entry name" value="Riboflavin synthase domain-like"/>
    <property type="match status" value="1"/>
</dbReference>
<sequence>MKLAHSLTVTAVSPQGSDAILLSLGVDGGQRQRFSFQSGQYLTLAVPVQGDEHWRCYSITSAPEDGQAISVLVRRVAGGRVSNWLCDHARAGQRLQVLPPAGRFTLARHGQPVLLYAGGSGIAPIFALARQALLQGAPQVRLFYACRDRATAMLLAELQALQAGSGQRLEIRHWYDAEQGLPTQALLEAQTQGLEAADAYLCGPEAFMHSVLAALAAAGIEPSRVYREDFGAALEGAVETGAEGPDAELTVQLKGQTHTVSVRGGQFLLGAMLDAGLAVPHACRVGECASCMCRLVDGEVLRLDSSVLDEDDAAEGWLLACRTRAASAQVRLRFS</sequence>
<dbReference type="InterPro" id="IPR017927">
    <property type="entry name" value="FAD-bd_FR_type"/>
</dbReference>
<dbReference type="CDD" id="cd06214">
    <property type="entry name" value="PA_degradation_oxidoreductase_like"/>
    <property type="match status" value="1"/>
</dbReference>
<dbReference type="Pfam" id="PF00111">
    <property type="entry name" value="Fer2"/>
    <property type="match status" value="1"/>
</dbReference>
<dbReference type="EMBL" id="CADILG010000037">
    <property type="protein sequence ID" value="CAB3903416.1"/>
    <property type="molecule type" value="Genomic_DNA"/>
</dbReference>
<keyword evidence="4" id="KW-0479">Metal-binding</keyword>
<reference evidence="12 13" key="1">
    <citation type="submission" date="2020-04" db="EMBL/GenBank/DDBJ databases">
        <authorList>
            <person name="De Canck E."/>
        </authorList>
    </citation>
    <scope>NUCLEOTIDE SEQUENCE [LARGE SCALE GENOMIC DNA]</scope>
    <source>
        <strain evidence="12 13">LMG 26858</strain>
    </source>
</reference>
<evidence type="ECO:0000256" key="3">
    <source>
        <dbReference type="ARBA" id="ARBA00022714"/>
    </source>
</evidence>
<dbReference type="Proteomes" id="UP000494117">
    <property type="component" value="Unassembled WGS sequence"/>
</dbReference>
<evidence type="ECO:0000256" key="1">
    <source>
        <dbReference type="ARBA" id="ARBA00001974"/>
    </source>
</evidence>
<proteinExistence type="predicted"/>
<dbReference type="Gene3D" id="3.10.20.30">
    <property type="match status" value="1"/>
</dbReference>
<evidence type="ECO:0000256" key="2">
    <source>
        <dbReference type="ARBA" id="ARBA00022630"/>
    </source>
</evidence>
<evidence type="ECO:0000256" key="6">
    <source>
        <dbReference type="ARBA" id="ARBA00023002"/>
    </source>
</evidence>
<keyword evidence="6 12" id="KW-0560">Oxidoreductase</keyword>
<evidence type="ECO:0000256" key="8">
    <source>
        <dbReference type="ARBA" id="ARBA00023014"/>
    </source>
</evidence>
<dbReference type="GO" id="GO:0050660">
    <property type="term" value="F:flavin adenine dinucleotide binding"/>
    <property type="evidence" value="ECO:0007669"/>
    <property type="project" value="TreeGrafter"/>
</dbReference>
<dbReference type="PROSITE" id="PS51384">
    <property type="entry name" value="FAD_FR"/>
    <property type="match status" value="1"/>
</dbReference>
<dbReference type="InterPro" id="IPR017938">
    <property type="entry name" value="Riboflavin_synthase-like_b-brl"/>
</dbReference>
<evidence type="ECO:0000256" key="4">
    <source>
        <dbReference type="ARBA" id="ARBA00022723"/>
    </source>
</evidence>
<dbReference type="Gene3D" id="2.40.30.10">
    <property type="entry name" value="Translation factors"/>
    <property type="match status" value="1"/>
</dbReference>
<dbReference type="InterPro" id="IPR001041">
    <property type="entry name" value="2Fe-2S_ferredoxin-type"/>
</dbReference>
<keyword evidence="5" id="KW-0274">FAD</keyword>
<dbReference type="InterPro" id="IPR008333">
    <property type="entry name" value="Cbr1-like_FAD-bd_dom"/>
</dbReference>
<dbReference type="Gene3D" id="3.40.50.80">
    <property type="entry name" value="Nucleotide-binding domain of ferredoxin-NADP reductase (FNR) module"/>
    <property type="match status" value="1"/>
</dbReference>
<evidence type="ECO:0000313" key="13">
    <source>
        <dbReference type="Proteomes" id="UP000494117"/>
    </source>
</evidence>
<dbReference type="EC" id="1.14.15.30" evidence="12"/>
<keyword evidence="7" id="KW-0408">Iron</keyword>
<dbReference type="Pfam" id="PF00175">
    <property type="entry name" value="NAD_binding_1"/>
    <property type="match status" value="1"/>
</dbReference>
<dbReference type="InterPro" id="IPR012675">
    <property type="entry name" value="Beta-grasp_dom_sf"/>
</dbReference>
<dbReference type="PANTHER" id="PTHR47354">
    <property type="entry name" value="NADH OXIDOREDUCTASE HCR"/>
    <property type="match status" value="1"/>
</dbReference>
<keyword evidence="3" id="KW-0001">2Fe-2S</keyword>
<evidence type="ECO:0000259" key="11">
    <source>
        <dbReference type="PROSITE" id="PS51384"/>
    </source>
</evidence>
<feature type="domain" description="2Fe-2S ferredoxin-type" evidence="10">
    <location>
        <begin position="247"/>
        <end position="335"/>
    </location>
</feature>
<keyword evidence="2" id="KW-0285">Flavoprotein</keyword>
<dbReference type="InterPro" id="IPR006058">
    <property type="entry name" value="2Fe2S_fd_BS"/>
</dbReference>
<gene>
    <name evidence="12" type="primary">kshB</name>
    <name evidence="12" type="ORF">LMG26858_04355</name>
</gene>
<keyword evidence="8" id="KW-0411">Iron-sulfur</keyword>
<dbReference type="SUPFAM" id="SSF52343">
    <property type="entry name" value="Ferredoxin reductase-like, C-terminal NADP-linked domain"/>
    <property type="match status" value="1"/>
</dbReference>
<comment type="cofactor">
    <cofactor evidence="9">
        <name>[2Fe-2S] cluster</name>
        <dbReference type="ChEBI" id="CHEBI:190135"/>
    </cofactor>
</comment>
<dbReference type="PROSITE" id="PS00197">
    <property type="entry name" value="2FE2S_FER_1"/>
    <property type="match status" value="1"/>
</dbReference>
<dbReference type="PRINTS" id="PR00409">
    <property type="entry name" value="PHDIOXRDTASE"/>
</dbReference>
<dbReference type="GO" id="GO:0036200">
    <property type="term" value="F:3-ketosteroid 9-alpha-monooxygenase activity"/>
    <property type="evidence" value="ECO:0007669"/>
    <property type="project" value="UniProtKB-EC"/>
</dbReference>
<evidence type="ECO:0000256" key="9">
    <source>
        <dbReference type="ARBA" id="ARBA00034078"/>
    </source>
</evidence>
<keyword evidence="13" id="KW-1185">Reference proteome</keyword>
<comment type="cofactor">
    <cofactor evidence="1">
        <name>FAD</name>
        <dbReference type="ChEBI" id="CHEBI:57692"/>
    </cofactor>
</comment>
<dbReference type="InterPro" id="IPR050415">
    <property type="entry name" value="MRET"/>
</dbReference>
<keyword evidence="12" id="KW-0503">Monooxygenase</keyword>
<dbReference type="PROSITE" id="PS51085">
    <property type="entry name" value="2FE2S_FER_2"/>
    <property type="match status" value="1"/>
</dbReference>
<evidence type="ECO:0000313" key="12">
    <source>
        <dbReference type="EMBL" id="CAB3903416.1"/>
    </source>
</evidence>
<dbReference type="SUPFAM" id="SSF54292">
    <property type="entry name" value="2Fe-2S ferredoxin-like"/>
    <property type="match status" value="1"/>
</dbReference>
<dbReference type="PRINTS" id="PR00371">
    <property type="entry name" value="FPNCR"/>
</dbReference>
<evidence type="ECO:0000256" key="5">
    <source>
        <dbReference type="ARBA" id="ARBA00022827"/>
    </source>
</evidence>
<dbReference type="Pfam" id="PF00970">
    <property type="entry name" value="FAD_binding_6"/>
    <property type="match status" value="1"/>
</dbReference>
<dbReference type="InterPro" id="IPR001433">
    <property type="entry name" value="OxRdtase_FAD/NAD-bd"/>
</dbReference>
<organism evidence="12 13">
    <name type="scientific">Achromobacter anxifer</name>
    <dbReference type="NCBI Taxonomy" id="1287737"/>
    <lineage>
        <taxon>Bacteria</taxon>
        <taxon>Pseudomonadati</taxon>
        <taxon>Pseudomonadota</taxon>
        <taxon>Betaproteobacteria</taxon>
        <taxon>Burkholderiales</taxon>
        <taxon>Alcaligenaceae</taxon>
        <taxon>Achromobacter</taxon>
    </lineage>
</organism>
<evidence type="ECO:0000256" key="7">
    <source>
        <dbReference type="ARBA" id="ARBA00023004"/>
    </source>
</evidence>
<name>A0A6S7EBS8_9BURK</name>